<evidence type="ECO:0000256" key="5">
    <source>
        <dbReference type="SAM" id="MobiDB-lite"/>
    </source>
</evidence>
<dbReference type="OrthoDB" id="245563at2759"/>
<protein>
    <recommendedName>
        <fullName evidence="6">C3H1-type domain-containing protein</fullName>
    </recommendedName>
</protein>
<dbReference type="PROSITE" id="PS50103">
    <property type="entry name" value="ZF_C3H1"/>
    <property type="match status" value="2"/>
</dbReference>
<comment type="caution">
    <text evidence="7">The sequence shown here is derived from an EMBL/GenBank/DDBJ whole genome shotgun (WGS) entry which is preliminary data.</text>
</comment>
<dbReference type="SMART" id="SM00028">
    <property type="entry name" value="TPR"/>
    <property type="match status" value="3"/>
</dbReference>
<feature type="repeat" description="TPR" evidence="2">
    <location>
        <begin position="91"/>
        <end position="124"/>
    </location>
</feature>
<feature type="zinc finger region" description="C3H1-type" evidence="3">
    <location>
        <begin position="173"/>
        <end position="199"/>
    </location>
</feature>
<feature type="coiled-coil region" evidence="4">
    <location>
        <begin position="798"/>
        <end position="825"/>
    </location>
</feature>
<evidence type="ECO:0000313" key="7">
    <source>
        <dbReference type="EMBL" id="KAF5317938.1"/>
    </source>
</evidence>
<accession>A0A8H5EZP8</accession>
<reference evidence="7 8" key="1">
    <citation type="journal article" date="2020" name="ISME J.">
        <title>Uncovering the hidden diversity of litter-decomposition mechanisms in mushroom-forming fungi.</title>
        <authorList>
            <person name="Floudas D."/>
            <person name="Bentzer J."/>
            <person name="Ahren D."/>
            <person name="Johansson T."/>
            <person name="Persson P."/>
            <person name="Tunlid A."/>
        </authorList>
    </citation>
    <scope>NUCLEOTIDE SEQUENCE [LARGE SCALE GENOMIC DNA]</scope>
    <source>
        <strain evidence="7 8">CBS 101986</strain>
    </source>
</reference>
<proteinExistence type="predicted"/>
<dbReference type="Gene3D" id="3.30.1370.210">
    <property type="match status" value="1"/>
</dbReference>
<sequence length="1219" mass="134842">MDPKVLQRREARALNSQKVAKKAEKLRLEGNQLFTKGKYLAAAEKYIEALDAHGPRPMVLSNLAACYNNLGRYPEAQNIATTALEYDPRHAKARYRRAIARKHLGHYRAAIKDLKSVLSIEPGHPEGAKEIAVIQQMLQQHEDFSSPADDHPLDTAASWEIPEDSDSEDCKHKKDSPCAAYNHSFCRQGRACPYSHGPDTMSVRDELGKNVCSPFLIGLCGLENRCNYSHSKTHLPPGGWWEDDQAIADCREVEGWLDDEDAEYHELHSQLLEHPKANGFAARREWAELRLHIDAQYETILNEEKTAKNHKLPAPPTESFVLVVSFDYHRGDYDSDASLLASVARKVKVVDTGKSSNGRGPEMAIQHLDSPHIVAVLLIDAYVVTKPEHTKVAQKLVSYAKNGGTVVMAGQLPSHMRPDDFNRAMKNTWGMNWQSGSYFRSTFQLKSAHDIAKRNPKLVDSYSMKALHLVNIQAKDAVYAENLPANEAPVVYAKLGQGFVGYVGDVNSETSSETVIMAMLGVLDTQKSRSLPADKFILIISFDYEGIFEGIHEHLFSEMERKLKVVHVRQASNSKGPETALEHLESPSLVGVLVTDPAVVTEAKYSKVTRKLVSYAQAGGNVVLGGQLVSNIRPNDLEKVFKTTWGLFWKPGSYFRSTFHLNQGSGVAQPNPSLPNEYSMKAVHISNISPSDAVYAATSTSYTQSAVFPPSKAKGKSKVDEAPVVCTQIGRGRFGFVGDVNGEEESTKAVMAILGILDELTPNQKIVEKQPDTATSPSRKEDSTPSKPTDKFVLILALGGSTERLKKLDAQLAELRKRVNVKTAETSRQALEYMADTNLHGVYVVDQSIADQDNIDVLLNMNDYAQRGGLVVFGGLFPVAQPRPDDISRVFSSFGLPWEAGSQTSCLAQLNEHHETAARNPELSTSYQLSALHLSEFRIKELFYENPDDSSDEWEAPILRTRVGRGRLGYIGDTNAEPGSTQVLLSMFELLSPNEGGNDSLNKAMLLICDFDEDDLEVVAPEFIEATEAKVQVLVGPHSMTRSRMLELLASPEDLVGVMVGDGCLLFPENASLLSRLVEYSKNGGTVVFCWKFGAEMSARKQLMGMFFSRWNLQWDMAGPSPVDSVFRSNTSNILFRGEKGDNIADSFNSKGAIYIKGITEKMAVYVPSEQPKIWNPSRKLYSTPFVFAEVGKGRVGYVGSGDIDGDVQNMIHKMFELL</sequence>
<dbReference type="EMBL" id="JAACJJ010000031">
    <property type="protein sequence ID" value="KAF5317938.1"/>
    <property type="molecule type" value="Genomic_DNA"/>
</dbReference>
<dbReference type="GO" id="GO:0008270">
    <property type="term" value="F:zinc ion binding"/>
    <property type="evidence" value="ECO:0007669"/>
    <property type="project" value="UniProtKB-KW"/>
</dbReference>
<feature type="domain" description="C3H1-type" evidence="6">
    <location>
        <begin position="206"/>
        <end position="233"/>
    </location>
</feature>
<evidence type="ECO:0000256" key="2">
    <source>
        <dbReference type="PROSITE-ProRule" id="PRU00339"/>
    </source>
</evidence>
<dbReference type="GO" id="GO:0101031">
    <property type="term" value="C:protein folding chaperone complex"/>
    <property type="evidence" value="ECO:0007669"/>
    <property type="project" value="TreeGrafter"/>
</dbReference>
<dbReference type="Proteomes" id="UP000567179">
    <property type="component" value="Unassembled WGS sequence"/>
</dbReference>
<feature type="compositionally biased region" description="Basic and acidic residues" evidence="5">
    <location>
        <begin position="778"/>
        <end position="787"/>
    </location>
</feature>
<dbReference type="InterPro" id="IPR019734">
    <property type="entry name" value="TPR_rpt"/>
</dbReference>
<evidence type="ECO:0000256" key="3">
    <source>
        <dbReference type="PROSITE-ProRule" id="PRU00723"/>
    </source>
</evidence>
<feature type="repeat" description="TPR" evidence="2">
    <location>
        <begin position="57"/>
        <end position="90"/>
    </location>
</feature>
<feature type="zinc finger region" description="C3H1-type" evidence="3">
    <location>
        <begin position="206"/>
        <end position="233"/>
    </location>
</feature>
<dbReference type="PROSITE" id="PS50005">
    <property type="entry name" value="TPR"/>
    <property type="match status" value="2"/>
</dbReference>
<dbReference type="PANTHER" id="PTHR46423">
    <property type="entry name" value="RNA POLYMERASE II-ASSOCIATED PROTEIN 3"/>
    <property type="match status" value="1"/>
</dbReference>
<feature type="domain" description="C3H1-type" evidence="6">
    <location>
        <begin position="173"/>
        <end position="199"/>
    </location>
</feature>
<keyword evidence="3" id="KW-0862">Zinc</keyword>
<keyword evidence="8" id="KW-1185">Reference proteome</keyword>
<dbReference type="SMART" id="SM00356">
    <property type="entry name" value="ZnF_C3H1"/>
    <property type="match status" value="2"/>
</dbReference>
<evidence type="ECO:0000259" key="6">
    <source>
        <dbReference type="PROSITE" id="PS50103"/>
    </source>
</evidence>
<dbReference type="SUPFAM" id="SSF48452">
    <property type="entry name" value="TPR-like"/>
    <property type="match status" value="1"/>
</dbReference>
<keyword evidence="4" id="KW-0175">Coiled coil</keyword>
<name>A0A8H5EZP8_9AGAR</name>
<gene>
    <name evidence="7" type="ORF">D9619_012177</name>
</gene>
<dbReference type="InterPro" id="IPR000571">
    <property type="entry name" value="Znf_CCCH"/>
</dbReference>
<dbReference type="InterPro" id="IPR051966">
    <property type="entry name" value="RPAP3"/>
</dbReference>
<feature type="region of interest" description="Disordered" evidence="5">
    <location>
        <begin position="764"/>
        <end position="787"/>
    </location>
</feature>
<keyword evidence="1 2" id="KW-0802">TPR repeat</keyword>
<dbReference type="InterPro" id="IPR011990">
    <property type="entry name" value="TPR-like_helical_dom_sf"/>
</dbReference>
<keyword evidence="3" id="KW-0479">Metal-binding</keyword>
<dbReference type="AlphaFoldDB" id="A0A8H5EZP8"/>
<dbReference type="PANTHER" id="PTHR46423:SF1">
    <property type="entry name" value="RNA POLYMERASE II-ASSOCIATED PROTEIN 3"/>
    <property type="match status" value="1"/>
</dbReference>
<keyword evidence="3" id="KW-0863">Zinc-finger</keyword>
<organism evidence="7 8">
    <name type="scientific">Psilocybe cf. subviscida</name>
    <dbReference type="NCBI Taxonomy" id="2480587"/>
    <lineage>
        <taxon>Eukaryota</taxon>
        <taxon>Fungi</taxon>
        <taxon>Dikarya</taxon>
        <taxon>Basidiomycota</taxon>
        <taxon>Agaricomycotina</taxon>
        <taxon>Agaricomycetes</taxon>
        <taxon>Agaricomycetidae</taxon>
        <taxon>Agaricales</taxon>
        <taxon>Agaricineae</taxon>
        <taxon>Strophariaceae</taxon>
        <taxon>Psilocybe</taxon>
    </lineage>
</organism>
<evidence type="ECO:0000256" key="4">
    <source>
        <dbReference type="SAM" id="Coils"/>
    </source>
</evidence>
<evidence type="ECO:0000313" key="8">
    <source>
        <dbReference type="Proteomes" id="UP000567179"/>
    </source>
</evidence>
<evidence type="ECO:0000256" key="1">
    <source>
        <dbReference type="ARBA" id="ARBA00022803"/>
    </source>
</evidence>
<dbReference type="Gene3D" id="1.25.40.10">
    <property type="entry name" value="Tetratricopeptide repeat domain"/>
    <property type="match status" value="1"/>
</dbReference>